<comment type="caution">
    <text evidence="12">The sequence shown here is derived from an EMBL/GenBank/DDBJ whole genome shotgun (WGS) entry which is preliminary data.</text>
</comment>
<dbReference type="OrthoDB" id="3089at2759"/>
<sequence length="175" mass="20143">MATFMVRAVHRAHLPRLLRPAARLGHFHFQNQNFTSSSTPTVVDKQEKAVEIIDEDGKEVIDTTTGVPDWLVKERKARIFVPARTATQSGSFNTKNWQIEFDTMERWENPLMGWASNADPLSNIYLSFPSKEAAVNYAEKHGWNYEIDDKHEVKMKPKSYGANFSWNKKTRVSTK</sequence>
<keyword evidence="13" id="KW-1185">Reference proteome</keyword>
<evidence type="ECO:0000256" key="10">
    <source>
        <dbReference type="ARBA" id="ARBA00023136"/>
    </source>
</evidence>
<keyword evidence="12" id="KW-0830">Ubiquinone</keyword>
<evidence type="ECO:0000256" key="9">
    <source>
        <dbReference type="ARBA" id="ARBA00023128"/>
    </source>
</evidence>
<proteinExistence type="inferred from homology"/>
<protein>
    <recommendedName>
        <fullName evidence="3 11">NADH dehydrogenase [ubiquinone] iron-sulfur protein 4, mitochondrial</fullName>
    </recommendedName>
</protein>
<evidence type="ECO:0000313" key="12">
    <source>
        <dbReference type="EMBL" id="PFX14599.1"/>
    </source>
</evidence>
<gene>
    <name evidence="12" type="primary">NDUFS4</name>
    <name evidence="12" type="ORF">AWC38_SpisGene21231</name>
</gene>
<comment type="function">
    <text evidence="1 11">Accessory subunit of the mitochondrial membrane respiratory chain NADH dehydrogenase (Complex I), that is believed not to be involved in catalysis. Complex I functions in the transfer of electrons from NADH to the respiratory chain. The immediate electron acceptor for the enzyme is believed to be ubiquinone.</text>
</comment>
<dbReference type="AlphaFoldDB" id="A0A2B4RCT3"/>
<dbReference type="FunFam" id="3.30.160.190:FF:000001">
    <property type="entry name" value="NADH-ubiquinone oxidoreductase 21 kDa subunit mitochondrial"/>
    <property type="match status" value="1"/>
</dbReference>
<comment type="similarity">
    <text evidence="2 11">Belongs to the complex I NDUFS4 subunit family.</text>
</comment>
<evidence type="ECO:0000256" key="1">
    <source>
        <dbReference type="ARBA" id="ARBA00003195"/>
    </source>
</evidence>
<evidence type="ECO:0000256" key="5">
    <source>
        <dbReference type="ARBA" id="ARBA00022660"/>
    </source>
</evidence>
<evidence type="ECO:0000256" key="2">
    <source>
        <dbReference type="ARBA" id="ARBA00005882"/>
    </source>
</evidence>
<evidence type="ECO:0000256" key="7">
    <source>
        <dbReference type="ARBA" id="ARBA00022946"/>
    </source>
</evidence>
<comment type="subcellular location">
    <subcellularLocation>
        <location evidence="11">Mitochondrion inner membrane</location>
        <topology evidence="11">Peripheral membrane protein</topology>
        <orientation evidence="11">Matrix side</orientation>
    </subcellularLocation>
</comment>
<dbReference type="PANTHER" id="PTHR12219:SF8">
    <property type="entry name" value="NADH DEHYDROGENASE [UBIQUINONE] IRON-SULFUR PROTEIN 4, MITOCHONDRIAL"/>
    <property type="match status" value="1"/>
</dbReference>
<evidence type="ECO:0000256" key="8">
    <source>
        <dbReference type="ARBA" id="ARBA00022982"/>
    </source>
</evidence>
<dbReference type="Pfam" id="PF04800">
    <property type="entry name" value="NDUS4"/>
    <property type="match status" value="1"/>
</dbReference>
<keyword evidence="8 11" id="KW-0249">Electron transport</keyword>
<dbReference type="PANTHER" id="PTHR12219">
    <property type="entry name" value="NADH-UBIQUINONE OXIDOREDUCTASE"/>
    <property type="match status" value="1"/>
</dbReference>
<keyword evidence="5 11" id="KW-0679">Respiratory chain</keyword>
<keyword evidence="7 11" id="KW-0809">Transit peptide</keyword>
<dbReference type="EMBL" id="LSMT01000757">
    <property type="protein sequence ID" value="PFX14599.1"/>
    <property type="molecule type" value="Genomic_DNA"/>
</dbReference>
<evidence type="ECO:0000256" key="6">
    <source>
        <dbReference type="ARBA" id="ARBA00022792"/>
    </source>
</evidence>
<dbReference type="GO" id="GO:0005743">
    <property type="term" value="C:mitochondrial inner membrane"/>
    <property type="evidence" value="ECO:0007669"/>
    <property type="project" value="UniProtKB-SubCell"/>
</dbReference>
<evidence type="ECO:0000256" key="4">
    <source>
        <dbReference type="ARBA" id="ARBA00022448"/>
    </source>
</evidence>
<accession>A0A2B4RCT3</accession>
<keyword evidence="10 11" id="KW-0472">Membrane</keyword>
<evidence type="ECO:0000313" key="13">
    <source>
        <dbReference type="Proteomes" id="UP000225706"/>
    </source>
</evidence>
<name>A0A2B4RCT3_STYPI</name>
<organism evidence="12 13">
    <name type="scientific">Stylophora pistillata</name>
    <name type="common">Smooth cauliflower coral</name>
    <dbReference type="NCBI Taxonomy" id="50429"/>
    <lineage>
        <taxon>Eukaryota</taxon>
        <taxon>Metazoa</taxon>
        <taxon>Cnidaria</taxon>
        <taxon>Anthozoa</taxon>
        <taxon>Hexacorallia</taxon>
        <taxon>Scleractinia</taxon>
        <taxon>Astrocoeniina</taxon>
        <taxon>Pocilloporidae</taxon>
        <taxon>Stylophora</taxon>
    </lineage>
</organism>
<reference evidence="13" key="1">
    <citation type="journal article" date="2017" name="bioRxiv">
        <title>Comparative analysis of the genomes of Stylophora pistillata and Acropora digitifera provides evidence for extensive differences between species of corals.</title>
        <authorList>
            <person name="Voolstra C.R."/>
            <person name="Li Y."/>
            <person name="Liew Y.J."/>
            <person name="Baumgarten S."/>
            <person name="Zoccola D."/>
            <person name="Flot J.-F."/>
            <person name="Tambutte S."/>
            <person name="Allemand D."/>
            <person name="Aranda M."/>
        </authorList>
    </citation>
    <scope>NUCLEOTIDE SEQUENCE [LARGE SCALE GENOMIC DNA]</scope>
</reference>
<keyword evidence="4 11" id="KW-0813">Transport</keyword>
<evidence type="ECO:0000256" key="11">
    <source>
        <dbReference type="RuleBase" id="RU367010"/>
    </source>
</evidence>
<dbReference type="STRING" id="50429.A0A2B4RCT3"/>
<dbReference type="GO" id="GO:0022900">
    <property type="term" value="P:electron transport chain"/>
    <property type="evidence" value="ECO:0007669"/>
    <property type="project" value="InterPro"/>
</dbReference>
<evidence type="ECO:0000256" key="3">
    <source>
        <dbReference type="ARBA" id="ARBA00015796"/>
    </source>
</evidence>
<keyword evidence="9 11" id="KW-0496">Mitochondrion</keyword>
<dbReference type="InterPro" id="IPR038532">
    <property type="entry name" value="NDUFS4-like_sf"/>
</dbReference>
<dbReference type="Gene3D" id="3.30.160.190">
    <property type="entry name" value="atu1810 like domain"/>
    <property type="match status" value="1"/>
</dbReference>
<dbReference type="Proteomes" id="UP000225706">
    <property type="component" value="Unassembled WGS sequence"/>
</dbReference>
<keyword evidence="6 11" id="KW-0999">Mitochondrion inner membrane</keyword>
<dbReference type="InterPro" id="IPR006885">
    <property type="entry name" value="NADH_UbQ_FeS_4_mit-like"/>
</dbReference>